<sequence>MSLSPIFLLSLAFRQHQRHCRSLLQFLWCVSPLFLHFCLKYFKSNQF</sequence>
<dbReference type="EMBL" id="BK032788">
    <property type="protein sequence ID" value="DAF60448.1"/>
    <property type="molecule type" value="Genomic_DNA"/>
</dbReference>
<evidence type="ECO:0000313" key="1">
    <source>
        <dbReference type="EMBL" id="DAF60448.1"/>
    </source>
</evidence>
<name>A0A8S5TBD9_9CAUD</name>
<protein>
    <submittedName>
        <fullName evidence="1">Uncharacterized protein</fullName>
    </submittedName>
</protein>
<organism evidence="1">
    <name type="scientific">Siphoviridae sp. ctmHK36</name>
    <dbReference type="NCBI Taxonomy" id="2827931"/>
    <lineage>
        <taxon>Viruses</taxon>
        <taxon>Duplodnaviria</taxon>
        <taxon>Heunggongvirae</taxon>
        <taxon>Uroviricota</taxon>
        <taxon>Caudoviricetes</taxon>
    </lineage>
</organism>
<proteinExistence type="predicted"/>
<accession>A0A8S5TBD9</accession>
<reference evidence="1" key="1">
    <citation type="journal article" date="2021" name="Proc. Natl. Acad. Sci. U.S.A.">
        <title>A Catalog of Tens of Thousands of Viruses from Human Metagenomes Reveals Hidden Associations with Chronic Diseases.</title>
        <authorList>
            <person name="Tisza M.J."/>
            <person name="Buck C.B."/>
        </authorList>
    </citation>
    <scope>NUCLEOTIDE SEQUENCE</scope>
    <source>
        <strain evidence="1">CtmHK36</strain>
    </source>
</reference>